<dbReference type="InterPro" id="IPR042837">
    <property type="entry name" value="PTX3"/>
</dbReference>
<evidence type="ECO:0000256" key="3">
    <source>
        <dbReference type="SAM" id="MobiDB-lite"/>
    </source>
</evidence>
<keyword evidence="2" id="KW-1015">Disulfide bond</keyword>
<gene>
    <name evidence="6" type="ORF">GCM10023196_080500</name>
</gene>
<proteinExistence type="predicted"/>
<dbReference type="Pfam" id="PF13385">
    <property type="entry name" value="Laminin_G_3"/>
    <property type="match status" value="2"/>
</dbReference>
<dbReference type="Gene3D" id="2.60.120.200">
    <property type="match status" value="2"/>
</dbReference>
<feature type="domain" description="LamG-like jellyroll fold" evidence="5">
    <location>
        <begin position="1002"/>
        <end position="1145"/>
    </location>
</feature>
<dbReference type="InterPro" id="IPR013320">
    <property type="entry name" value="ConA-like_dom_sf"/>
</dbReference>
<accession>A0ABP8UN26</accession>
<evidence type="ECO:0000313" key="6">
    <source>
        <dbReference type="EMBL" id="GAA4635355.1"/>
    </source>
</evidence>
<comment type="caution">
    <text evidence="6">The sequence shown here is derived from an EMBL/GenBank/DDBJ whole genome shotgun (WGS) entry which is preliminary data.</text>
</comment>
<feature type="region of interest" description="Disordered" evidence="3">
    <location>
        <begin position="44"/>
        <end position="91"/>
    </location>
</feature>
<evidence type="ECO:0000256" key="2">
    <source>
        <dbReference type="ARBA" id="ARBA00023157"/>
    </source>
</evidence>
<dbReference type="Proteomes" id="UP001501442">
    <property type="component" value="Unassembled WGS sequence"/>
</dbReference>
<dbReference type="PANTHER" id="PTHR46943">
    <property type="entry name" value="PENTRAXIN-RELATED PROTEIN PTX3"/>
    <property type="match status" value="1"/>
</dbReference>
<keyword evidence="1 4" id="KW-0732">Signal</keyword>
<feature type="signal peptide" evidence="4">
    <location>
        <begin position="1"/>
        <end position="42"/>
    </location>
</feature>
<feature type="region of interest" description="Disordered" evidence="3">
    <location>
        <begin position="1"/>
        <end position="26"/>
    </location>
</feature>
<evidence type="ECO:0000256" key="1">
    <source>
        <dbReference type="ARBA" id="ARBA00022729"/>
    </source>
</evidence>
<feature type="domain" description="LamG-like jellyroll fold" evidence="5">
    <location>
        <begin position="785"/>
        <end position="917"/>
    </location>
</feature>
<dbReference type="InterPro" id="IPR006558">
    <property type="entry name" value="LamG-like"/>
</dbReference>
<dbReference type="EMBL" id="BAABHK010000015">
    <property type="protein sequence ID" value="GAA4635355.1"/>
    <property type="molecule type" value="Genomic_DNA"/>
</dbReference>
<evidence type="ECO:0000313" key="7">
    <source>
        <dbReference type="Proteomes" id="UP001501442"/>
    </source>
</evidence>
<dbReference type="SUPFAM" id="SSF49899">
    <property type="entry name" value="Concanavalin A-like lectins/glucanases"/>
    <property type="match status" value="2"/>
</dbReference>
<feature type="chain" id="PRO_5046223379" evidence="4">
    <location>
        <begin position="43"/>
        <end position="1152"/>
    </location>
</feature>
<name>A0ABP8UN26_9ACTN</name>
<evidence type="ECO:0000256" key="4">
    <source>
        <dbReference type="SAM" id="SignalP"/>
    </source>
</evidence>
<sequence length="1152" mass="120931">MVGRRGNGAFARAGQERRPRARTKRAAGALALALTMSLLSVAKGGPADAAAPSKRLTGSPSAKSRVSALRKARATGEPTEVLEERSESQRVLANPDGSMTLEDYVQPKWVKRSDGWIPVDTSLVRKASGVLAPKATSADLSFSGGGDSALVTIAKGGDKLSLAWPWKLPTPVVDGDTATYPEAIPGVAGVDLRLRAGSQGFSEQVIVKTREAAADPKLAQVRFTASIQGGGSLRSDGEGDIDFADSAGTSLFHAPTPMMWDSAGGTGSTTAKKISGSPRVAAEEPGESTHQAQMDVSLSGQDLVVAPDQTMMRSPDTQFPVVLDPDWTTSKLGSKGTAWADVSSSGLHSYNGSEWKQVKVGHYEGWPGSPSSDTYRAFFKYNVSKALHKKIISAEFHAFLDRSFTCTESAVELWQTKAFSSSTRWSNKPALVAGSEIASSKTSGGEPGCDAHDVKLNATKAVTGNASSVYLALKGGSESSHSYKYFSNVYLTVNFDSYPTVSGLGMSNPKTGCGSSTAPIVVGNSKPSLVATILDPDPENPHADFEVWSGATGGSKVASKTTAGAKSGSQHSMALPDTALVDGQTFRWRVTPVDTAYAGTPSGWCFYSIDRTAPESAPGVTSDLKDLDSGESNDAIGRTATFTFAPNGATGVTNYRYAWNDDAAAGAANAPSVPAGTDGTAKVTLTVPFTPDITFRLYVFSFDKASNRSANPGVFEFQLSSPSGPVGHWTLDETSGTALSDSAGTNNATLNGGAPGASGRVQSGVGFNGTTDYAETSGPVLRTDKSFTVTAWVRLENTKFWATAVSQDGTPNSAFYLQYSLEENRWAMAGCGTRATSLSPPVLNRWTHLTGVYDAAAKQDRLYVDGALQKVIDCPAPRSATDGPLVMGRGKFDNEKVDFFPGTIDDVQVYDRVVYDTEPNAIDGSTGGIADLANRPTVQEGYWTGDLGSGTTVADSSGRGHDATLSSATAWTADGQVDGALNLNDANKEHATIAAPVVQTDSGFTVTAWARPARLPSGNATVLAQDGSRRSAFYLGYRVFNGVGYWSFTMPAADTDDAEWIHAHSVSPVAVDGEWHHLAGVYDPAAKKIRLYVDGTLQAETAVATPWNAGSGFHIGGAKYKGAATDFWPGGIDDAQAYTGVLTDTEINEMGS</sequence>
<organism evidence="6 7">
    <name type="scientific">Actinoallomurus vinaceus</name>
    <dbReference type="NCBI Taxonomy" id="1080074"/>
    <lineage>
        <taxon>Bacteria</taxon>
        <taxon>Bacillati</taxon>
        <taxon>Actinomycetota</taxon>
        <taxon>Actinomycetes</taxon>
        <taxon>Streptosporangiales</taxon>
        <taxon>Thermomonosporaceae</taxon>
        <taxon>Actinoallomurus</taxon>
    </lineage>
</organism>
<dbReference type="PANTHER" id="PTHR46943:SF1">
    <property type="entry name" value="PENTRAXIN-RELATED PROTEIN PTX3"/>
    <property type="match status" value="1"/>
</dbReference>
<evidence type="ECO:0000259" key="5">
    <source>
        <dbReference type="SMART" id="SM00560"/>
    </source>
</evidence>
<protein>
    <submittedName>
        <fullName evidence="6">LamG domain-containing protein</fullName>
    </submittedName>
</protein>
<feature type="region of interest" description="Disordered" evidence="3">
    <location>
        <begin position="264"/>
        <end position="289"/>
    </location>
</feature>
<feature type="compositionally biased region" description="Low complexity" evidence="3">
    <location>
        <begin position="1"/>
        <end position="13"/>
    </location>
</feature>
<reference evidence="7" key="1">
    <citation type="journal article" date="2019" name="Int. J. Syst. Evol. Microbiol.">
        <title>The Global Catalogue of Microorganisms (GCM) 10K type strain sequencing project: providing services to taxonomists for standard genome sequencing and annotation.</title>
        <authorList>
            <consortium name="The Broad Institute Genomics Platform"/>
            <consortium name="The Broad Institute Genome Sequencing Center for Infectious Disease"/>
            <person name="Wu L."/>
            <person name="Ma J."/>
        </authorList>
    </citation>
    <scope>NUCLEOTIDE SEQUENCE [LARGE SCALE GENOMIC DNA]</scope>
    <source>
        <strain evidence="7">JCM 17939</strain>
    </source>
</reference>
<keyword evidence="7" id="KW-1185">Reference proteome</keyword>
<dbReference type="SMART" id="SM00560">
    <property type="entry name" value="LamGL"/>
    <property type="match status" value="2"/>
</dbReference>